<keyword evidence="2" id="KW-0732">Signal</keyword>
<dbReference type="RefSeq" id="WP_146958823.1">
    <property type="nucleotide sequence ID" value="NZ_CP042467.1"/>
</dbReference>
<dbReference type="Proteomes" id="UP000321595">
    <property type="component" value="Chromosome"/>
</dbReference>
<feature type="compositionally biased region" description="Low complexity" evidence="1">
    <location>
        <begin position="47"/>
        <end position="57"/>
    </location>
</feature>
<dbReference type="EMBL" id="CP042467">
    <property type="protein sequence ID" value="QED27138.1"/>
    <property type="molecule type" value="Genomic_DNA"/>
</dbReference>
<feature type="signal peptide" evidence="2">
    <location>
        <begin position="1"/>
        <end position="21"/>
    </location>
</feature>
<name>A0A5B8XQA0_9DELT</name>
<evidence type="ECO:0000256" key="1">
    <source>
        <dbReference type="SAM" id="MobiDB-lite"/>
    </source>
</evidence>
<reference evidence="3 4" key="1">
    <citation type="submission" date="2019-08" db="EMBL/GenBank/DDBJ databases">
        <authorList>
            <person name="Liang Q."/>
        </authorList>
    </citation>
    <scope>NUCLEOTIDE SEQUENCE [LARGE SCALE GENOMIC DNA]</scope>
    <source>
        <strain evidence="3 4">V1718</strain>
    </source>
</reference>
<organism evidence="3 4">
    <name type="scientific">Microvenator marinus</name>
    <dbReference type="NCBI Taxonomy" id="2600177"/>
    <lineage>
        <taxon>Bacteria</taxon>
        <taxon>Deltaproteobacteria</taxon>
        <taxon>Bradymonadales</taxon>
        <taxon>Microvenatoraceae</taxon>
        <taxon>Microvenator</taxon>
    </lineage>
</organism>
<evidence type="ECO:0008006" key="5">
    <source>
        <dbReference type="Google" id="ProtNLM"/>
    </source>
</evidence>
<proteinExistence type="predicted"/>
<evidence type="ECO:0000313" key="3">
    <source>
        <dbReference type="EMBL" id="QED27138.1"/>
    </source>
</evidence>
<dbReference type="AlphaFoldDB" id="A0A5B8XQA0"/>
<gene>
    <name evidence="3" type="ORF">FRD01_07755</name>
</gene>
<feature type="chain" id="PRO_5022972863" description="DUF1302 domain-containing protein" evidence="2">
    <location>
        <begin position="22"/>
        <end position="526"/>
    </location>
</feature>
<accession>A0A5B8XQA0</accession>
<evidence type="ECO:0000256" key="2">
    <source>
        <dbReference type="SAM" id="SignalP"/>
    </source>
</evidence>
<dbReference type="OrthoDB" id="5480611at2"/>
<feature type="region of interest" description="Disordered" evidence="1">
    <location>
        <begin position="28"/>
        <end position="67"/>
    </location>
</feature>
<dbReference type="KEGG" id="bbae:FRD01_07755"/>
<keyword evidence="4" id="KW-1185">Reference proteome</keyword>
<evidence type="ECO:0000313" key="4">
    <source>
        <dbReference type="Proteomes" id="UP000321595"/>
    </source>
</evidence>
<protein>
    <recommendedName>
        <fullName evidence="5">DUF1302 domain-containing protein</fullName>
    </recommendedName>
</protein>
<sequence length="526" mass="57841">MTRLTLFASMLVFMAQAQSLAAEELIFDPENPSAPDEEETIFDPENPGSTGAPTTEPEPAEPAPPSNTYLVLSWASRSQIDTQWQDDEDHVEHIAELGLRLDSEISPSLRAFVDLELEHWGAWGQDQPSRYAADVRLGEAYVAWRRDSWSIRAGNLVTRWGSTDITRPSDVINPVDLTDLGAGALTRVAQPAAEIGTGGSNWRLTGVLVPFFVGNRTWTFGRDTALWSPQNPAAESLPISKIANRLLDPSIQDDVQPALSATRVPDETPENVSFGFRSTTTLANTDLALGWYYGWDRTPSLQINSEFRGILETVASDEAFLNDFNFLELVGRNPELIGQFNTLSESLQNGESALEIYHERLMTMSAEVSRYVGPIGVRADVAFQPEKTYVRQDLSTERKPTISGALGLSWENLNAEDDFFTLTVEGFVVEPIGGEEYLGVGRRALGMASLVGWALPAPSLEIQLASVWTASNEDLILAPSVTWKGLEHMKVRAYAMLFETWGGSAISNAKILDQNDFVGIELSGQL</sequence>